<dbReference type="PANTHER" id="PTHR10000">
    <property type="entry name" value="PHOSPHOSERINE PHOSPHATASE"/>
    <property type="match status" value="1"/>
</dbReference>
<dbReference type="GO" id="GO:0005829">
    <property type="term" value="C:cytosol"/>
    <property type="evidence" value="ECO:0007669"/>
    <property type="project" value="TreeGrafter"/>
</dbReference>
<dbReference type="KEGG" id="spat:A0O21_01320"/>
<dbReference type="SFLD" id="SFLDG01144">
    <property type="entry name" value="C2.B.4:_PGP_Like"/>
    <property type="match status" value="1"/>
</dbReference>
<reference evidence="2" key="2">
    <citation type="submission" date="2016-03" db="EMBL/GenBank/DDBJ databases">
        <title>Streptococcus antelopensis sp. nov., isolated from the feces of the Tibetan antelope (Pantholops hodgsonii) in Hoh Xil National Nature Reserve, Qinghai, China.</title>
        <authorList>
            <person name="Bai X."/>
        </authorList>
    </citation>
    <scope>NUCLEOTIDE SEQUENCE [LARGE SCALE GENOMIC DNA]</scope>
    <source>
        <strain evidence="2">TA 26</strain>
    </source>
</reference>
<dbReference type="NCBIfam" id="TIGR01484">
    <property type="entry name" value="HAD-SF-IIB"/>
    <property type="match status" value="1"/>
</dbReference>
<dbReference type="AlphaFoldDB" id="A0A172Q5P9"/>
<proteinExistence type="predicted"/>
<dbReference type="InterPro" id="IPR023214">
    <property type="entry name" value="HAD_sf"/>
</dbReference>
<dbReference type="Proteomes" id="UP000077317">
    <property type="component" value="Chromosome"/>
</dbReference>
<dbReference type="RefSeq" id="WP_067060293.1">
    <property type="nucleotide sequence ID" value="NZ_CP014699.1"/>
</dbReference>
<dbReference type="EMBL" id="CP014699">
    <property type="protein sequence ID" value="AND78766.1"/>
    <property type="molecule type" value="Genomic_DNA"/>
</dbReference>
<dbReference type="InterPro" id="IPR000150">
    <property type="entry name" value="Cof"/>
</dbReference>
<name>A0A172Q5P9_9STRE</name>
<dbReference type="SFLD" id="SFLDS00003">
    <property type="entry name" value="Haloacid_Dehalogenase"/>
    <property type="match status" value="1"/>
</dbReference>
<dbReference type="InterPro" id="IPR036412">
    <property type="entry name" value="HAD-like_sf"/>
</dbReference>
<accession>A0A172Q5P9</accession>
<dbReference type="OrthoDB" id="9790031at2"/>
<dbReference type="GO" id="GO:0016791">
    <property type="term" value="F:phosphatase activity"/>
    <property type="evidence" value="ECO:0007669"/>
    <property type="project" value="TreeGrafter"/>
</dbReference>
<dbReference type="SUPFAM" id="SSF56784">
    <property type="entry name" value="HAD-like"/>
    <property type="match status" value="1"/>
</dbReference>
<dbReference type="Pfam" id="PF08282">
    <property type="entry name" value="Hydrolase_3"/>
    <property type="match status" value="1"/>
</dbReference>
<sequence>MIKLIAIDMDGTLLDSNRELPAENILALQRAAQAGVKIVLCTGRPKSGVEPYFNKLGLSDNEYVIMNNGCSVYQTKNWDLIDYAALSYQELNTLSQAVQDFPEVCLTLTGQQNYYAVGETVPELVQYDAGLVFATAQAASLDKVKKSSEIIFQAMYMGEKRQLDAFQRAEAQKLSRLFSAVRSQDYIFEAMPMGVTKGKALRKLSQNLGFRPEEVMALGDAPNDLEMLRFAGVSVAMDNASRLVKEHSRYLTDSNDKAGVAKAIFKHVLS</sequence>
<gene>
    <name evidence="1" type="ORF">A0O21_01320</name>
</gene>
<organism evidence="1 2">
    <name type="scientific">Streptococcus pantholopis</name>
    <dbReference type="NCBI Taxonomy" id="1811193"/>
    <lineage>
        <taxon>Bacteria</taxon>
        <taxon>Bacillati</taxon>
        <taxon>Bacillota</taxon>
        <taxon>Bacilli</taxon>
        <taxon>Lactobacillales</taxon>
        <taxon>Streptococcaceae</taxon>
        <taxon>Streptococcus</taxon>
    </lineage>
</organism>
<dbReference type="PROSITE" id="PS01229">
    <property type="entry name" value="COF_2"/>
    <property type="match status" value="1"/>
</dbReference>
<dbReference type="Gene3D" id="3.40.50.1000">
    <property type="entry name" value="HAD superfamily/HAD-like"/>
    <property type="match status" value="1"/>
</dbReference>
<protein>
    <submittedName>
        <fullName evidence="1">Haloacid dehalogenase</fullName>
    </submittedName>
</protein>
<dbReference type="InterPro" id="IPR006379">
    <property type="entry name" value="HAD-SF_hydro_IIB"/>
</dbReference>
<reference evidence="1 2" key="1">
    <citation type="journal article" date="2016" name="Int. J. Syst. Evol. Microbiol.">
        <title>Streptococcuspantholopis sp. nov., isolated from faeces of the Tibetan antelope (Pantholops hodgsonii).</title>
        <authorList>
            <person name="Bai X."/>
            <person name="Xiong Y."/>
            <person name="Lu S."/>
            <person name="Jin D."/>
            <person name="Lai X."/>
            <person name="Yang J."/>
            <person name="Niu L."/>
            <person name="Hu S."/>
            <person name="Meng X."/>
            <person name="Pu J."/>
            <person name="Ye C."/>
            <person name="Xu J."/>
        </authorList>
    </citation>
    <scope>NUCLEOTIDE SEQUENCE [LARGE SCALE GENOMIC DNA]</scope>
    <source>
        <strain evidence="1 2">TA 26</strain>
    </source>
</reference>
<evidence type="ECO:0000313" key="2">
    <source>
        <dbReference type="Proteomes" id="UP000077317"/>
    </source>
</evidence>
<dbReference type="Gene3D" id="3.30.1240.10">
    <property type="match status" value="1"/>
</dbReference>
<evidence type="ECO:0000313" key="1">
    <source>
        <dbReference type="EMBL" id="AND78766.1"/>
    </source>
</evidence>
<dbReference type="PANTHER" id="PTHR10000:SF8">
    <property type="entry name" value="HAD SUPERFAMILY HYDROLASE-LIKE, TYPE 3"/>
    <property type="match status" value="1"/>
</dbReference>
<dbReference type="SFLD" id="SFLDG01140">
    <property type="entry name" value="C2.B:_Phosphomannomutase_and_P"/>
    <property type="match status" value="1"/>
</dbReference>
<keyword evidence="2" id="KW-1185">Reference proteome</keyword>
<dbReference type="NCBIfam" id="TIGR00099">
    <property type="entry name" value="Cof-subfamily"/>
    <property type="match status" value="1"/>
</dbReference>
<dbReference type="GO" id="GO:0000287">
    <property type="term" value="F:magnesium ion binding"/>
    <property type="evidence" value="ECO:0007669"/>
    <property type="project" value="TreeGrafter"/>
</dbReference>
<dbReference type="CDD" id="cd07516">
    <property type="entry name" value="HAD_Pase"/>
    <property type="match status" value="1"/>
</dbReference>